<accession>A0AAN9CZY8</accession>
<dbReference type="EMBL" id="JAYKXH010000010">
    <property type="protein sequence ID" value="KAK7155385.1"/>
    <property type="molecule type" value="Genomic_DNA"/>
</dbReference>
<dbReference type="Pfam" id="PF24764">
    <property type="entry name" value="rva_4"/>
    <property type="match status" value="1"/>
</dbReference>
<evidence type="ECO:0000259" key="1">
    <source>
        <dbReference type="Pfam" id="PF24764"/>
    </source>
</evidence>
<dbReference type="InterPro" id="IPR058913">
    <property type="entry name" value="Integrase_dom_put"/>
</dbReference>
<dbReference type="AlphaFoldDB" id="A0AAN9CZY8"/>
<organism evidence="3 4">
    <name type="scientific">Phoxinus phoxinus</name>
    <name type="common">Eurasian minnow</name>
    <dbReference type="NCBI Taxonomy" id="58324"/>
    <lineage>
        <taxon>Eukaryota</taxon>
        <taxon>Metazoa</taxon>
        <taxon>Chordata</taxon>
        <taxon>Craniata</taxon>
        <taxon>Vertebrata</taxon>
        <taxon>Euteleostomi</taxon>
        <taxon>Actinopterygii</taxon>
        <taxon>Neopterygii</taxon>
        <taxon>Teleostei</taxon>
        <taxon>Ostariophysi</taxon>
        <taxon>Cypriniformes</taxon>
        <taxon>Leuciscidae</taxon>
        <taxon>Phoxininae</taxon>
        <taxon>Phoxinus</taxon>
    </lineage>
</organism>
<protein>
    <recommendedName>
        <fullName evidence="1">Integrase core domain-containing protein</fullName>
    </recommendedName>
</protein>
<sequence>MTEQGGSSQEMLLSHLLDRLFIRLSSCLDRAPLDLDYLEFVCSQELVVLSAVSSQLQIPQAVYDALTELHHLVSEQNDKETCITVSLERGNSGRPRVIISKEYVAELLSMGLSVKCIANFVGVSRWTLQRRMSDWGLSVRGLYSDLTDEELDVLVSDIHSSNPHAGYRMMLGLLQARGHRVQWRRVRASMHRVDTAGIVSRMSELRCVVRRTYSVPGPRSLMHIDTNHKLIRYNMVIFGGIDGFSRKIMYLGVANNNKASTTLAFFSEAVERCGLPQRVRGDHGVENVDVARFMFSIRGSGRNSFIAGKSVHNQRIERLWRDVFTAVTCHFYNVLHQLEGDGLLDLSSSVHLFCCHYVFIPRLQAQLDGFRDGWDNHPLSTERNLTPNQLWHMGLQHNSEEYNDEDLQIPLVDWESSGLIPCDPNSGVHVPESDCLLRPDGLAGLSAAVDPMGPSTCMGVDKYLAALEYMHSIGYV</sequence>
<name>A0AAN9CZY8_9TELE</name>
<gene>
    <name evidence="3" type="ORF">R3I93_010120</name>
    <name evidence="2" type="ORF">R3I93_020888</name>
</gene>
<dbReference type="InterPro" id="IPR012337">
    <property type="entry name" value="RNaseH-like_sf"/>
</dbReference>
<dbReference type="Proteomes" id="UP001364617">
    <property type="component" value="Unassembled WGS sequence"/>
</dbReference>
<dbReference type="Gene3D" id="3.30.420.10">
    <property type="entry name" value="Ribonuclease H-like superfamily/Ribonuclease H"/>
    <property type="match status" value="1"/>
</dbReference>
<proteinExistence type="predicted"/>
<evidence type="ECO:0000313" key="4">
    <source>
        <dbReference type="Proteomes" id="UP001364617"/>
    </source>
</evidence>
<keyword evidence="4" id="KW-1185">Reference proteome</keyword>
<feature type="domain" description="Integrase core" evidence="1">
    <location>
        <begin position="213"/>
        <end position="401"/>
    </location>
</feature>
<dbReference type="PANTHER" id="PTHR46791:SF11">
    <property type="entry name" value="INTEGRASE CATALYTIC DOMAIN-CONTAINING PROTEIN"/>
    <property type="match status" value="1"/>
</dbReference>
<dbReference type="PANTHER" id="PTHR46791">
    <property type="entry name" value="EXPRESSED PROTEIN"/>
    <property type="match status" value="1"/>
</dbReference>
<evidence type="ECO:0000313" key="2">
    <source>
        <dbReference type="EMBL" id="KAK7125346.1"/>
    </source>
</evidence>
<evidence type="ECO:0000313" key="3">
    <source>
        <dbReference type="EMBL" id="KAK7155385.1"/>
    </source>
</evidence>
<dbReference type="EMBL" id="JAYKXH010000023">
    <property type="protein sequence ID" value="KAK7125346.1"/>
    <property type="molecule type" value="Genomic_DNA"/>
</dbReference>
<dbReference type="SUPFAM" id="SSF53098">
    <property type="entry name" value="Ribonuclease H-like"/>
    <property type="match status" value="1"/>
</dbReference>
<dbReference type="InterPro" id="IPR036397">
    <property type="entry name" value="RNaseH_sf"/>
</dbReference>
<reference evidence="3 4" key="1">
    <citation type="submission" date="2024-02" db="EMBL/GenBank/DDBJ databases">
        <title>Chromosome-level genome assembly of the Eurasian Minnow (Phoxinus phoxinus).</title>
        <authorList>
            <person name="Oriowo T.O."/>
            <person name="Martin S."/>
            <person name="Stange M."/>
            <person name="Chrysostomakis Y."/>
            <person name="Brown T."/>
            <person name="Winkler S."/>
            <person name="Kukowka S."/>
            <person name="Myers E.W."/>
            <person name="Bohne A."/>
        </authorList>
    </citation>
    <scope>NUCLEOTIDE SEQUENCE [LARGE SCALE GENOMIC DNA]</scope>
    <source>
        <strain evidence="3">ZFMK-TIS-60720</strain>
        <tissue evidence="3">Whole Organism</tissue>
    </source>
</reference>
<dbReference type="GO" id="GO:0003676">
    <property type="term" value="F:nucleic acid binding"/>
    <property type="evidence" value="ECO:0007669"/>
    <property type="project" value="InterPro"/>
</dbReference>
<comment type="caution">
    <text evidence="3">The sequence shown here is derived from an EMBL/GenBank/DDBJ whole genome shotgun (WGS) entry which is preliminary data.</text>
</comment>